<dbReference type="RefSeq" id="WP_139073810.1">
    <property type="nucleotide sequence ID" value="NZ_CP040899.1"/>
</dbReference>
<keyword evidence="2" id="KW-1185">Reference proteome</keyword>
<evidence type="ECO:0000313" key="2">
    <source>
        <dbReference type="Proteomes" id="UP000313948"/>
    </source>
</evidence>
<reference evidence="1 2" key="1">
    <citation type="submission" date="2019-05" db="EMBL/GenBank/DDBJ databases">
        <title>Georgenia *** sp. nov., and Georgenia *** sp. nov., isolated from the intestinal contents of plateau pika (Ochotona curzoniae) in the Qinghai-Tibet plateau of China.</title>
        <authorList>
            <person name="Tian Z."/>
        </authorList>
    </citation>
    <scope>NUCLEOTIDE SEQUENCE [LARGE SCALE GENOMIC DNA]</scope>
    <source>
        <strain evidence="1 2">Z294</strain>
    </source>
</reference>
<dbReference type="EMBL" id="CP040899">
    <property type="protein sequence ID" value="QDB78474.1"/>
    <property type="molecule type" value="Genomic_DNA"/>
</dbReference>
<sequence>MPSDDAVYWRDLPARDRQAHADEAGRALALENEQLRLHNAELSASLVAARDALEIGHRLLEDQSVAIAERDDVVGAAERRAVEAEHQLAVVLSSRRWRATELLSRLLRAPRAVLARLRRQP</sequence>
<dbReference type="Proteomes" id="UP000313948">
    <property type="component" value="Chromosome"/>
</dbReference>
<evidence type="ECO:0000313" key="1">
    <source>
        <dbReference type="EMBL" id="QDB78474.1"/>
    </source>
</evidence>
<gene>
    <name evidence="1" type="ORF">FE251_03090</name>
</gene>
<proteinExistence type="predicted"/>
<accession>A0ABX5VJF3</accession>
<name>A0ABX5VJF3_9MICO</name>
<organism evidence="1 2">
    <name type="scientific">Georgenia wutianyii</name>
    <dbReference type="NCBI Taxonomy" id="2585135"/>
    <lineage>
        <taxon>Bacteria</taxon>
        <taxon>Bacillati</taxon>
        <taxon>Actinomycetota</taxon>
        <taxon>Actinomycetes</taxon>
        <taxon>Micrococcales</taxon>
        <taxon>Bogoriellaceae</taxon>
        <taxon>Georgenia</taxon>
    </lineage>
</organism>
<protein>
    <submittedName>
        <fullName evidence="1">Uncharacterized protein</fullName>
    </submittedName>
</protein>